<dbReference type="Gene3D" id="1.10.510.10">
    <property type="entry name" value="Transferase(Phosphotransferase) domain 1"/>
    <property type="match status" value="1"/>
</dbReference>
<dbReference type="GO" id="GO:0005737">
    <property type="term" value="C:cytoplasm"/>
    <property type="evidence" value="ECO:0007669"/>
    <property type="project" value="TreeGrafter"/>
</dbReference>
<dbReference type="GO" id="GO:0030553">
    <property type="term" value="F:cGMP binding"/>
    <property type="evidence" value="ECO:0007669"/>
    <property type="project" value="UniProtKB-KW"/>
</dbReference>
<keyword evidence="2 5" id="KW-0547">Nucleotide-binding</keyword>
<dbReference type="SUPFAM" id="SSF56112">
    <property type="entry name" value="Protein kinase-like (PK-like)"/>
    <property type="match status" value="1"/>
</dbReference>
<dbReference type="PROSITE" id="PS00889">
    <property type="entry name" value="CNMP_BINDING_2"/>
    <property type="match status" value="1"/>
</dbReference>
<dbReference type="InterPro" id="IPR045269">
    <property type="entry name" value="Atg1-like"/>
</dbReference>
<keyword evidence="8" id="KW-0808">Transferase</keyword>
<keyword evidence="3 5" id="KW-0067">ATP-binding</keyword>
<dbReference type="Proteomes" id="UP000580043">
    <property type="component" value="Unassembled WGS sequence"/>
</dbReference>
<dbReference type="AlphaFoldDB" id="A0A848G6D2"/>
<keyword evidence="8" id="KW-0418">Kinase</keyword>
<comment type="caution">
    <text evidence="8">The sequence shown here is derived from an EMBL/GenBank/DDBJ whole genome shotgun (WGS) entry which is preliminary data.</text>
</comment>
<keyword evidence="4" id="KW-0142">cGMP-binding</keyword>
<evidence type="ECO:0000259" key="7">
    <source>
        <dbReference type="PROSITE" id="PS50042"/>
    </source>
</evidence>
<dbReference type="PROSITE" id="PS50011">
    <property type="entry name" value="PROTEIN_KINASE_DOM"/>
    <property type="match status" value="1"/>
</dbReference>
<dbReference type="CDD" id="cd14014">
    <property type="entry name" value="STKc_PknB_like"/>
    <property type="match status" value="1"/>
</dbReference>
<dbReference type="GO" id="GO:0005524">
    <property type="term" value="F:ATP binding"/>
    <property type="evidence" value="ECO:0007669"/>
    <property type="project" value="UniProtKB-UniRule"/>
</dbReference>
<accession>A0A848G6D2</accession>
<gene>
    <name evidence="8" type="ORF">HHL15_13645</name>
</gene>
<dbReference type="Gene3D" id="3.30.200.20">
    <property type="entry name" value="Phosphorylase Kinase, domain 1"/>
    <property type="match status" value="1"/>
</dbReference>
<dbReference type="Pfam" id="PF00027">
    <property type="entry name" value="cNMP_binding"/>
    <property type="match status" value="1"/>
</dbReference>
<dbReference type="PROSITE" id="PS50042">
    <property type="entry name" value="CNMP_BINDING_3"/>
    <property type="match status" value="1"/>
</dbReference>
<dbReference type="PROSITE" id="PS00107">
    <property type="entry name" value="PROTEIN_KINASE_ATP"/>
    <property type="match status" value="1"/>
</dbReference>
<evidence type="ECO:0000313" key="8">
    <source>
        <dbReference type="EMBL" id="NML26794.1"/>
    </source>
</evidence>
<dbReference type="Gene3D" id="2.60.120.10">
    <property type="entry name" value="Jelly Rolls"/>
    <property type="match status" value="1"/>
</dbReference>
<dbReference type="InterPro" id="IPR000595">
    <property type="entry name" value="cNMP-bd_dom"/>
</dbReference>
<keyword evidence="1" id="KW-0140">cGMP</keyword>
<dbReference type="Pfam" id="PF00069">
    <property type="entry name" value="Pkinase"/>
    <property type="match status" value="1"/>
</dbReference>
<dbReference type="GO" id="GO:0004674">
    <property type="term" value="F:protein serine/threonine kinase activity"/>
    <property type="evidence" value="ECO:0007669"/>
    <property type="project" value="InterPro"/>
</dbReference>
<dbReference type="SMART" id="SM00220">
    <property type="entry name" value="S_TKc"/>
    <property type="match status" value="1"/>
</dbReference>
<evidence type="ECO:0000256" key="5">
    <source>
        <dbReference type="PROSITE-ProRule" id="PRU10141"/>
    </source>
</evidence>
<dbReference type="InterPro" id="IPR017441">
    <property type="entry name" value="Protein_kinase_ATP_BS"/>
</dbReference>
<keyword evidence="9" id="KW-1185">Reference proteome</keyword>
<organism evidence="8 9">
    <name type="scientific">Zoogloea dura</name>
    <dbReference type="NCBI Taxonomy" id="2728840"/>
    <lineage>
        <taxon>Bacteria</taxon>
        <taxon>Pseudomonadati</taxon>
        <taxon>Pseudomonadota</taxon>
        <taxon>Betaproteobacteria</taxon>
        <taxon>Rhodocyclales</taxon>
        <taxon>Zoogloeaceae</taxon>
        <taxon>Zoogloea</taxon>
    </lineage>
</organism>
<evidence type="ECO:0000313" key="9">
    <source>
        <dbReference type="Proteomes" id="UP000580043"/>
    </source>
</evidence>
<dbReference type="PROSITE" id="PS00108">
    <property type="entry name" value="PROTEIN_KINASE_ST"/>
    <property type="match status" value="1"/>
</dbReference>
<protein>
    <submittedName>
        <fullName evidence="8">Protein kinase</fullName>
    </submittedName>
</protein>
<proteinExistence type="predicted"/>
<dbReference type="InterPro" id="IPR011009">
    <property type="entry name" value="Kinase-like_dom_sf"/>
</dbReference>
<dbReference type="PANTHER" id="PTHR24348">
    <property type="entry name" value="SERINE/THREONINE-PROTEIN KINASE UNC-51-RELATED"/>
    <property type="match status" value="1"/>
</dbReference>
<dbReference type="InterPro" id="IPR018490">
    <property type="entry name" value="cNMP-bd_dom_sf"/>
</dbReference>
<dbReference type="InterPro" id="IPR008271">
    <property type="entry name" value="Ser/Thr_kinase_AS"/>
</dbReference>
<evidence type="ECO:0000256" key="4">
    <source>
        <dbReference type="ARBA" id="ARBA00022992"/>
    </source>
</evidence>
<dbReference type="SMART" id="SM00100">
    <property type="entry name" value="cNMP"/>
    <property type="match status" value="1"/>
</dbReference>
<dbReference type="InterPro" id="IPR014710">
    <property type="entry name" value="RmlC-like_jellyroll"/>
</dbReference>
<feature type="domain" description="Cyclic nucleotide-binding" evidence="7">
    <location>
        <begin position="302"/>
        <end position="393"/>
    </location>
</feature>
<dbReference type="InterPro" id="IPR018488">
    <property type="entry name" value="cNMP-bd_CS"/>
</dbReference>
<name>A0A848G6D2_9RHOO</name>
<dbReference type="SUPFAM" id="SSF51206">
    <property type="entry name" value="cAMP-binding domain-like"/>
    <property type="match status" value="1"/>
</dbReference>
<sequence>MKGRTMDRIGKYEIRQKLGEGATSEVFLGFDPFSQREVAIKRLHADLLRGSTRAALYHHLLLNEASLAGKLQHPHIAQIHDAVIGDTDAYVVMEYVPGGTLEPYTHPDRLLSFEHLVEIVFKCTRALDYAYLHGVTHRDIKPANILLTSPGGQDIKISDFGAALFTASETTQLAGLGSPAYMSPEQVREMPLDHRTDIYSLGVVMYQLLTGRLPFEASSNVNMIYQIAHHTAPPPSSLRPEIPPELDAIVLKAMHREPSQRFATWMEFSHDLAQAYRNRNLLATGSEPPDSAKFERLRGFRFFREFSDIEIWEIVRFAEWRLIQPGTVVMKEGEPGNYFCFVVDGELRIVKNGHLLNVLSAGDCFGEMALFAAGRGARTASVEALQETRILTIRAPALLRASSLCQMHFYKGFLEVLSTRLSLANSRIANV</sequence>
<evidence type="ECO:0000256" key="2">
    <source>
        <dbReference type="ARBA" id="ARBA00022741"/>
    </source>
</evidence>
<feature type="binding site" evidence="5">
    <location>
        <position position="41"/>
    </location>
    <ligand>
        <name>ATP</name>
        <dbReference type="ChEBI" id="CHEBI:30616"/>
    </ligand>
</feature>
<feature type="domain" description="Protein kinase" evidence="6">
    <location>
        <begin position="12"/>
        <end position="273"/>
    </location>
</feature>
<evidence type="ECO:0000256" key="3">
    <source>
        <dbReference type="ARBA" id="ARBA00022840"/>
    </source>
</evidence>
<dbReference type="InterPro" id="IPR000719">
    <property type="entry name" value="Prot_kinase_dom"/>
</dbReference>
<reference evidence="8 9" key="1">
    <citation type="submission" date="2020-04" db="EMBL/GenBank/DDBJ databases">
        <title>Zoogloea sp. G-4-1-14 isolated from soil.</title>
        <authorList>
            <person name="Dahal R.H."/>
        </authorList>
    </citation>
    <scope>NUCLEOTIDE SEQUENCE [LARGE SCALE GENOMIC DNA]</scope>
    <source>
        <strain evidence="8 9">G-4-1-14</strain>
    </source>
</reference>
<evidence type="ECO:0000259" key="6">
    <source>
        <dbReference type="PROSITE" id="PS50011"/>
    </source>
</evidence>
<dbReference type="EMBL" id="JABBGA010000010">
    <property type="protein sequence ID" value="NML26794.1"/>
    <property type="molecule type" value="Genomic_DNA"/>
</dbReference>
<evidence type="ECO:0000256" key="1">
    <source>
        <dbReference type="ARBA" id="ARBA00022535"/>
    </source>
</evidence>
<dbReference type="CDD" id="cd00038">
    <property type="entry name" value="CAP_ED"/>
    <property type="match status" value="1"/>
</dbReference>